<dbReference type="Proteomes" id="UP000029278">
    <property type="component" value="Unassembled WGS sequence"/>
</dbReference>
<dbReference type="EMBL" id="JMQA01000002">
    <property type="protein sequence ID" value="KFN12028.1"/>
    <property type="molecule type" value="Genomic_DNA"/>
</dbReference>
<keyword evidence="2 7" id="KW-0813">Transport</keyword>
<dbReference type="GO" id="GO:0055085">
    <property type="term" value="P:transmembrane transport"/>
    <property type="evidence" value="ECO:0007669"/>
    <property type="project" value="InterPro"/>
</dbReference>
<proteinExistence type="inferred from homology"/>
<evidence type="ECO:0000256" key="4">
    <source>
        <dbReference type="ARBA" id="ARBA00022692"/>
    </source>
</evidence>
<dbReference type="InterPro" id="IPR000515">
    <property type="entry name" value="MetI-like"/>
</dbReference>
<dbReference type="InterPro" id="IPR035906">
    <property type="entry name" value="MetI-like_sf"/>
</dbReference>
<comment type="caution">
    <text evidence="9">The sequence shown here is derived from an EMBL/GenBank/DDBJ whole genome shotgun (WGS) entry which is preliminary data.</text>
</comment>
<dbReference type="SUPFAM" id="SSF161098">
    <property type="entry name" value="MetI-like"/>
    <property type="match status" value="1"/>
</dbReference>
<keyword evidence="3" id="KW-1003">Cell membrane</keyword>
<dbReference type="CDD" id="cd06261">
    <property type="entry name" value="TM_PBP2"/>
    <property type="match status" value="1"/>
</dbReference>
<dbReference type="GO" id="GO:0005886">
    <property type="term" value="C:plasma membrane"/>
    <property type="evidence" value="ECO:0007669"/>
    <property type="project" value="UniProtKB-SubCell"/>
</dbReference>
<feature type="transmembrane region" description="Helical" evidence="7">
    <location>
        <begin position="268"/>
        <end position="288"/>
    </location>
</feature>
<protein>
    <submittedName>
        <fullName evidence="9">Binding--dependent transport system inner membrane component family protein</fullName>
    </submittedName>
</protein>
<reference evidence="9 10" key="1">
    <citation type="submission" date="2014-04" db="EMBL/GenBank/DDBJ databases">
        <authorList>
            <person name="Bishop-Lilly K.A."/>
            <person name="Broomall S.M."/>
            <person name="Chain P.S."/>
            <person name="Chertkov O."/>
            <person name="Coyne S.R."/>
            <person name="Daligault H.E."/>
            <person name="Davenport K.W."/>
            <person name="Erkkila T."/>
            <person name="Frey K.G."/>
            <person name="Gibbons H.S."/>
            <person name="Gu W."/>
            <person name="Jaissle J."/>
            <person name="Johnson S.L."/>
            <person name="Koroleva G.I."/>
            <person name="Ladner J.T."/>
            <person name="Lo C.-C."/>
            <person name="Minogue T.D."/>
            <person name="Munk C."/>
            <person name="Palacios G.F."/>
            <person name="Redden C.L."/>
            <person name="Rosenzweig C.N."/>
            <person name="Scholz M.B."/>
            <person name="Teshima H."/>
            <person name="Xu Y."/>
        </authorList>
    </citation>
    <scope>NUCLEOTIDE SEQUENCE [LARGE SCALE GENOMIC DNA]</scope>
    <source>
        <strain evidence="9 10">8244</strain>
    </source>
</reference>
<dbReference type="PROSITE" id="PS50928">
    <property type="entry name" value="ABC_TM1"/>
    <property type="match status" value="1"/>
</dbReference>
<feature type="domain" description="ABC transmembrane type-1" evidence="8">
    <location>
        <begin position="105"/>
        <end position="318"/>
    </location>
</feature>
<feature type="transmembrane region" description="Helical" evidence="7">
    <location>
        <begin position="243"/>
        <end position="262"/>
    </location>
</feature>
<dbReference type="PANTHER" id="PTHR30193">
    <property type="entry name" value="ABC TRANSPORTER PERMEASE PROTEIN"/>
    <property type="match status" value="1"/>
</dbReference>
<name>A0A090ZNP2_PAEMA</name>
<evidence type="ECO:0000256" key="6">
    <source>
        <dbReference type="ARBA" id="ARBA00023136"/>
    </source>
</evidence>
<keyword evidence="6 7" id="KW-0472">Membrane</keyword>
<evidence type="ECO:0000256" key="3">
    <source>
        <dbReference type="ARBA" id="ARBA00022475"/>
    </source>
</evidence>
<keyword evidence="5 7" id="KW-1133">Transmembrane helix</keyword>
<feature type="transmembrane region" description="Helical" evidence="7">
    <location>
        <begin position="191"/>
        <end position="214"/>
    </location>
</feature>
<comment type="similarity">
    <text evidence="7">Belongs to the binding-protein-dependent transport system permease family.</text>
</comment>
<feature type="transmembrane region" description="Helical" evidence="7">
    <location>
        <begin position="142"/>
        <end position="162"/>
    </location>
</feature>
<gene>
    <name evidence="9" type="ORF">DJ90_5433</name>
</gene>
<feature type="transmembrane region" description="Helical" evidence="7">
    <location>
        <begin position="110"/>
        <end position="130"/>
    </location>
</feature>
<keyword evidence="4 7" id="KW-0812">Transmembrane</keyword>
<dbReference type="STRING" id="44252.DJ90_5433"/>
<evidence type="ECO:0000259" key="8">
    <source>
        <dbReference type="PROSITE" id="PS50928"/>
    </source>
</evidence>
<keyword evidence="10" id="KW-1185">Reference proteome</keyword>
<sequence length="328" mass="36950">MEMHYNLLLHSEVISMAGRAQPAVKRPHAASGRKMKSLQRGETIAGILFVSPMLLGVSVLVLLPIVATLVLGFADWNFVQGWDGIRFVGLENFRNLMEDSMFIRSLRNNLIFLLTVPAYMLISMVLAILIDRYVYMKGYFKVAYFMPYISNIVAVAVVWQVLFQPSYGPINELLKTIGFANPPKWIADPNYALISIMMITVWISIGFNMIIYIAGLQSIPKDLYEAADIDGANGWVKFRRITFPLLSPTSFFLMVTGIISTFKVFDIIAVLTQGGPIGSTTMMVWYLYDTAFVNLKVGYASSIATVLFGLVMLITFIQWIAQKKWVNY</sequence>
<comment type="subcellular location">
    <subcellularLocation>
        <location evidence="1 7">Cell membrane</location>
        <topology evidence="1 7">Multi-pass membrane protein</topology>
    </subcellularLocation>
</comment>
<dbReference type="AlphaFoldDB" id="A0A090ZNP2"/>
<dbReference type="Pfam" id="PF00528">
    <property type="entry name" value="BPD_transp_1"/>
    <property type="match status" value="1"/>
</dbReference>
<accession>A0A090ZNP2</accession>
<organism evidence="9 10">
    <name type="scientific">Paenibacillus macerans</name>
    <name type="common">Bacillus macerans</name>
    <dbReference type="NCBI Taxonomy" id="44252"/>
    <lineage>
        <taxon>Bacteria</taxon>
        <taxon>Bacillati</taxon>
        <taxon>Bacillota</taxon>
        <taxon>Bacilli</taxon>
        <taxon>Bacillales</taxon>
        <taxon>Paenibacillaceae</taxon>
        <taxon>Paenibacillus</taxon>
    </lineage>
</organism>
<feature type="transmembrane region" description="Helical" evidence="7">
    <location>
        <begin position="43"/>
        <end position="74"/>
    </location>
</feature>
<feature type="transmembrane region" description="Helical" evidence="7">
    <location>
        <begin position="300"/>
        <end position="321"/>
    </location>
</feature>
<evidence type="ECO:0000256" key="2">
    <source>
        <dbReference type="ARBA" id="ARBA00022448"/>
    </source>
</evidence>
<dbReference type="PANTHER" id="PTHR30193:SF37">
    <property type="entry name" value="INNER MEMBRANE ABC TRANSPORTER PERMEASE PROTEIN YCJO"/>
    <property type="match status" value="1"/>
</dbReference>
<evidence type="ECO:0000313" key="9">
    <source>
        <dbReference type="EMBL" id="KFN12028.1"/>
    </source>
</evidence>
<dbReference type="PATRIC" id="fig|44252.3.peg.304"/>
<dbReference type="InterPro" id="IPR051393">
    <property type="entry name" value="ABC_transporter_permease"/>
</dbReference>
<evidence type="ECO:0000313" key="10">
    <source>
        <dbReference type="Proteomes" id="UP000029278"/>
    </source>
</evidence>
<evidence type="ECO:0000256" key="1">
    <source>
        <dbReference type="ARBA" id="ARBA00004651"/>
    </source>
</evidence>
<evidence type="ECO:0000256" key="5">
    <source>
        <dbReference type="ARBA" id="ARBA00022989"/>
    </source>
</evidence>
<dbReference type="HOGENOM" id="CLU_016047_0_2_9"/>
<evidence type="ECO:0000256" key="7">
    <source>
        <dbReference type="RuleBase" id="RU363032"/>
    </source>
</evidence>
<dbReference type="Gene3D" id="1.10.3720.10">
    <property type="entry name" value="MetI-like"/>
    <property type="match status" value="1"/>
</dbReference>